<dbReference type="InterPro" id="IPR052611">
    <property type="entry name" value="Plant_RLK_LysM"/>
</dbReference>
<evidence type="ECO:0000256" key="11">
    <source>
        <dbReference type="SAM" id="Phobius"/>
    </source>
</evidence>
<dbReference type="InterPro" id="IPR018392">
    <property type="entry name" value="LysM"/>
</dbReference>
<feature type="region of interest" description="Disordered" evidence="10">
    <location>
        <begin position="282"/>
        <end position="308"/>
    </location>
</feature>
<dbReference type="PANTHER" id="PTHR45927:SF11">
    <property type="entry name" value="LYSM DOMAIN RECEPTOR-LIKE KINASE 4"/>
    <property type="match status" value="1"/>
</dbReference>
<dbReference type="Gene3D" id="3.30.200.20">
    <property type="entry name" value="Phosphorylase Kinase, domain 1"/>
    <property type="match status" value="1"/>
</dbReference>
<dbReference type="CDD" id="cd00118">
    <property type="entry name" value="LysM"/>
    <property type="match status" value="1"/>
</dbReference>
<keyword evidence="5" id="KW-0547">Nucleotide-binding</keyword>
<dbReference type="Gramene" id="A04p19550.2_BraZ1">
    <property type="protein sequence ID" value="A04p19550.2_BraZ1.CDS.1"/>
    <property type="gene ID" value="A04g19550.2_BraZ1"/>
</dbReference>
<evidence type="ECO:0000313" key="14">
    <source>
        <dbReference type="EMBL" id="CAG7907054.1"/>
    </source>
</evidence>
<protein>
    <recommendedName>
        <fullName evidence="16">Protein kinase domain-containing protein</fullName>
    </recommendedName>
</protein>
<keyword evidence="6" id="KW-0067">ATP-binding</keyword>
<dbReference type="InterPro" id="IPR008266">
    <property type="entry name" value="Tyr_kinase_AS"/>
</dbReference>
<dbReference type="SMART" id="SM00257">
    <property type="entry name" value="LysM"/>
    <property type="match status" value="2"/>
</dbReference>
<dbReference type="Pfam" id="PF23473">
    <property type="entry name" value="LysM3_LYK4_5"/>
    <property type="match status" value="1"/>
</dbReference>
<dbReference type="PROSITE" id="PS00109">
    <property type="entry name" value="PROTEIN_KINASE_TYR"/>
    <property type="match status" value="1"/>
</dbReference>
<evidence type="ECO:0000256" key="7">
    <source>
        <dbReference type="ARBA" id="ARBA00022989"/>
    </source>
</evidence>
<evidence type="ECO:0000259" key="12">
    <source>
        <dbReference type="PROSITE" id="PS50011"/>
    </source>
</evidence>
<dbReference type="EMBL" id="LS974620">
    <property type="protein sequence ID" value="CAG7907054.1"/>
    <property type="molecule type" value="Genomic_DNA"/>
</dbReference>
<dbReference type="Pfam" id="PF23446">
    <property type="entry name" value="LysM1_NFP_LYK"/>
    <property type="match status" value="1"/>
</dbReference>
<dbReference type="AlphaFoldDB" id="A0A8D9I0L4"/>
<dbReference type="PROSITE" id="PS50011">
    <property type="entry name" value="PROTEIN_KINASE_DOM"/>
    <property type="match status" value="1"/>
</dbReference>
<dbReference type="GO" id="GO:0005886">
    <property type="term" value="C:plasma membrane"/>
    <property type="evidence" value="ECO:0007669"/>
    <property type="project" value="UniProtKB-SubCell"/>
</dbReference>
<dbReference type="InterPro" id="IPR011009">
    <property type="entry name" value="Kinase-like_dom_sf"/>
</dbReference>
<dbReference type="InterPro" id="IPR056561">
    <property type="entry name" value="NFP_LYK_LysM1"/>
</dbReference>
<evidence type="ECO:0000256" key="4">
    <source>
        <dbReference type="ARBA" id="ARBA00022729"/>
    </source>
</evidence>
<evidence type="ECO:0000256" key="8">
    <source>
        <dbReference type="ARBA" id="ARBA00023136"/>
    </source>
</evidence>
<accession>A0A8D9I0L4</accession>
<feature type="domain" description="Protein kinase" evidence="12">
    <location>
        <begin position="326"/>
        <end position="646"/>
    </location>
</feature>
<dbReference type="InterPro" id="IPR000719">
    <property type="entry name" value="Prot_kinase_dom"/>
</dbReference>
<reference evidence="14 15" key="1">
    <citation type="submission" date="2021-07" db="EMBL/GenBank/DDBJ databases">
        <authorList>
            <consortium name="Genoscope - CEA"/>
            <person name="William W."/>
        </authorList>
    </citation>
    <scope>NUCLEOTIDE SEQUENCE [LARGE SCALE GENOMIC DNA]</scope>
</reference>
<evidence type="ECO:0000259" key="13">
    <source>
        <dbReference type="PROSITE" id="PS51782"/>
    </source>
</evidence>
<dbReference type="GO" id="GO:0005524">
    <property type="term" value="F:ATP binding"/>
    <property type="evidence" value="ECO:0007669"/>
    <property type="project" value="UniProtKB-KW"/>
</dbReference>
<dbReference type="GO" id="GO:0004672">
    <property type="term" value="F:protein kinase activity"/>
    <property type="evidence" value="ECO:0007669"/>
    <property type="project" value="InterPro"/>
</dbReference>
<keyword evidence="4" id="KW-0732">Signal</keyword>
<feature type="compositionally biased region" description="Pro residues" evidence="10">
    <location>
        <begin position="291"/>
        <end position="305"/>
    </location>
</feature>
<keyword evidence="7 11" id="KW-1133">Transmembrane helix</keyword>
<keyword evidence="2" id="KW-1003">Cell membrane</keyword>
<organism evidence="14 15">
    <name type="scientific">Brassica campestris</name>
    <name type="common">Field mustard</name>
    <dbReference type="NCBI Taxonomy" id="3711"/>
    <lineage>
        <taxon>Eukaryota</taxon>
        <taxon>Viridiplantae</taxon>
        <taxon>Streptophyta</taxon>
        <taxon>Embryophyta</taxon>
        <taxon>Tracheophyta</taxon>
        <taxon>Spermatophyta</taxon>
        <taxon>Magnoliopsida</taxon>
        <taxon>eudicotyledons</taxon>
        <taxon>Gunneridae</taxon>
        <taxon>Pentapetalae</taxon>
        <taxon>rosids</taxon>
        <taxon>malvids</taxon>
        <taxon>Brassicales</taxon>
        <taxon>Brassicaceae</taxon>
        <taxon>Brassiceae</taxon>
        <taxon>Brassica</taxon>
    </lineage>
</organism>
<feature type="domain" description="LysM" evidence="13">
    <location>
        <begin position="166"/>
        <end position="212"/>
    </location>
</feature>
<sequence>CNETKKIFNQLHEETICPFPTFLLLTFNKPLTFPTRFLYIQLLAFAARSCRIKTMIFFFIILLQCLSLATAQQPYVGTSTTDCSVTDNSTSVFGYSCNGLNRTCLTYVIFRSTPPFSTVISISSLFSVDPSLLSSLNNAATTFSTDQQVIIPLTCSCSGNYSQSNLTYTIRQGDSYFRVANDTLQGLSTCQALERQNNASSQSLFPGMRILVPLRCACPTAKQVDEDGVNYLASYTVVFGDTVDVISQRFGVETSKTLEANQMSFDDAGVFPFTTLLVPLQNPPSNLNSMTPPPPPPSPPPPPVSPNGKKQKRTWVYVLVGILGGALVLSVIGAAMFCMLKTVSRKKQEPDNLDSFTAKKTSISYQESDFDPLDGLSGMVVDTLKVYKFHELQSATSDFTSSSSMGGSGYIGKINGDGAMIKKMEGNASQEINLLSKLNHFNIIRLSGFCFHEGDWYLVYEHASNGTLSDWIYAKSSLLSLTQRLQIALDIATGLNYLHNFANPPYVHRDLTSGNIFLDSEFRGKIGNLGLARSTERDGDYVLTKHVEGTRGYLAPEYLEHGLVSTKLDVYAFGVVVLEIVTGKEASELKKEIDGGNDLEEFLVSGSFLPEGLVSFVVRLVMDCLKRDHLNRPSMDEIVLSLSKILTASKSWESSC</sequence>
<feature type="domain" description="LysM" evidence="13">
    <location>
        <begin position="233"/>
        <end position="278"/>
    </location>
</feature>
<dbReference type="Gene3D" id="1.10.510.10">
    <property type="entry name" value="Transferase(Phosphotransferase) domain 1"/>
    <property type="match status" value="1"/>
</dbReference>
<evidence type="ECO:0000313" key="15">
    <source>
        <dbReference type="Proteomes" id="UP000694005"/>
    </source>
</evidence>
<dbReference type="PROSITE" id="PS51782">
    <property type="entry name" value="LYSM"/>
    <property type="match status" value="2"/>
</dbReference>
<evidence type="ECO:0000256" key="5">
    <source>
        <dbReference type="ARBA" id="ARBA00022741"/>
    </source>
</evidence>
<dbReference type="Pfam" id="PF07714">
    <property type="entry name" value="PK_Tyr_Ser-Thr"/>
    <property type="match status" value="1"/>
</dbReference>
<proteinExistence type="predicted"/>
<evidence type="ECO:0000256" key="10">
    <source>
        <dbReference type="SAM" id="MobiDB-lite"/>
    </source>
</evidence>
<dbReference type="InterPro" id="IPR056563">
    <property type="entry name" value="LysM3_LYK4_5"/>
</dbReference>
<gene>
    <name evidence="14" type="ORF">BRAPAZ1V2_A04P19550.2</name>
</gene>
<feature type="non-terminal residue" evidence="14">
    <location>
        <position position="1"/>
    </location>
</feature>
<dbReference type="GO" id="GO:1901701">
    <property type="term" value="P:cellular response to oxygen-containing compound"/>
    <property type="evidence" value="ECO:0007669"/>
    <property type="project" value="UniProtKB-ARBA"/>
</dbReference>
<evidence type="ECO:0000256" key="2">
    <source>
        <dbReference type="ARBA" id="ARBA00022475"/>
    </source>
</evidence>
<dbReference type="Pfam" id="PF23472">
    <property type="entry name" value="LysM2_CERK1_LYK3_4_5"/>
    <property type="match status" value="1"/>
</dbReference>
<feature type="transmembrane region" description="Helical" evidence="11">
    <location>
        <begin position="315"/>
        <end position="340"/>
    </location>
</feature>
<keyword evidence="9" id="KW-1015">Disulfide bond</keyword>
<dbReference type="Gene3D" id="3.10.350.10">
    <property type="entry name" value="LysM domain"/>
    <property type="match status" value="1"/>
</dbReference>
<evidence type="ECO:0000256" key="1">
    <source>
        <dbReference type="ARBA" id="ARBA00004162"/>
    </source>
</evidence>
<evidence type="ECO:0000256" key="3">
    <source>
        <dbReference type="ARBA" id="ARBA00022692"/>
    </source>
</evidence>
<keyword evidence="3 11" id="KW-0812">Transmembrane</keyword>
<evidence type="ECO:0000256" key="6">
    <source>
        <dbReference type="ARBA" id="ARBA00022840"/>
    </source>
</evidence>
<dbReference type="SUPFAM" id="SSF56112">
    <property type="entry name" value="Protein kinase-like (PK-like)"/>
    <property type="match status" value="1"/>
</dbReference>
<dbReference type="InterPro" id="IPR001245">
    <property type="entry name" value="Ser-Thr/Tyr_kinase_cat_dom"/>
</dbReference>
<keyword evidence="8 11" id="KW-0472">Membrane</keyword>
<dbReference type="GO" id="GO:0045087">
    <property type="term" value="P:innate immune response"/>
    <property type="evidence" value="ECO:0007669"/>
    <property type="project" value="UniProtKB-ARBA"/>
</dbReference>
<dbReference type="InterPro" id="IPR036779">
    <property type="entry name" value="LysM_dom_sf"/>
</dbReference>
<name>A0A8D9I0L4_BRACM</name>
<evidence type="ECO:0008006" key="16">
    <source>
        <dbReference type="Google" id="ProtNLM"/>
    </source>
</evidence>
<comment type="subcellular location">
    <subcellularLocation>
        <location evidence="1">Cell membrane</location>
        <topology evidence="1">Single-pass membrane protein</topology>
    </subcellularLocation>
</comment>
<dbReference type="PANTHER" id="PTHR45927">
    <property type="entry name" value="LYSM-DOMAIN RECEPTOR-LIKE KINASE-RELATED"/>
    <property type="match status" value="1"/>
</dbReference>
<evidence type="ECO:0000256" key="9">
    <source>
        <dbReference type="ARBA" id="ARBA00023157"/>
    </source>
</evidence>
<dbReference type="Proteomes" id="UP000694005">
    <property type="component" value="Chromosome A04"/>
</dbReference>
<dbReference type="FunFam" id="1.10.510.10:FF:000468">
    <property type="entry name" value="PTI1-like tyrosine-protein kinase 3"/>
    <property type="match status" value="1"/>
</dbReference>
<dbReference type="InterPro" id="IPR056562">
    <property type="entry name" value="LysM2_CERK1_LYK3_4_5"/>
</dbReference>